<keyword evidence="8" id="KW-1185">Reference proteome</keyword>
<evidence type="ECO:0000256" key="5">
    <source>
        <dbReference type="PROSITE-ProRule" id="PRU00288"/>
    </source>
</evidence>
<dbReference type="Proteomes" id="UP000828390">
    <property type="component" value="Unassembled WGS sequence"/>
</dbReference>
<accession>A0A9D4FVQ2</accession>
<evidence type="ECO:0000256" key="1">
    <source>
        <dbReference type="ARBA" id="ARBA00022723"/>
    </source>
</evidence>
<dbReference type="EMBL" id="JAIWYP010000006">
    <property type="protein sequence ID" value="KAH3803951.1"/>
    <property type="molecule type" value="Genomic_DNA"/>
</dbReference>
<keyword evidence="4" id="KW-0862">Zinc</keyword>
<dbReference type="InterPro" id="IPR001164">
    <property type="entry name" value="ArfGAP_dom"/>
</dbReference>
<comment type="caution">
    <text evidence="7">The sequence shown here is derived from an EMBL/GenBank/DDBJ whole genome shotgun (WGS) entry which is preliminary data.</text>
</comment>
<name>A0A9D4FVQ2_DREPO</name>
<dbReference type="InterPro" id="IPR038508">
    <property type="entry name" value="ArfGAP_dom_sf"/>
</dbReference>
<dbReference type="AlphaFoldDB" id="A0A9D4FVQ2"/>
<evidence type="ECO:0000256" key="2">
    <source>
        <dbReference type="ARBA" id="ARBA00022737"/>
    </source>
</evidence>
<feature type="domain" description="Arf-GAP" evidence="6">
    <location>
        <begin position="1"/>
        <end position="97"/>
    </location>
</feature>
<dbReference type="PRINTS" id="PR00405">
    <property type="entry name" value="REVINTRACTNG"/>
</dbReference>
<gene>
    <name evidence="7" type="ORF">DPMN_132223</name>
</gene>
<dbReference type="Pfam" id="PF01412">
    <property type="entry name" value="ArfGap"/>
    <property type="match status" value="1"/>
</dbReference>
<sequence>MTIGSYVCTACSGLLRGLNPPHRVKSISMASFTPEEMEFLQMHGNEYCRKVWLGLYDNRLGNQAESRDETKVKEFMAQKYERKRYYVAPTDSMKEEARRMNEAGAVVKPPPGTRPLKSLLGENAPKLQVGAQVRTGVGPGGEHRNVLANAGGLAGGLTGWLAGWLAGGTSLHALVLNAQVAVVKWIWCLPSDWEVMG</sequence>
<keyword evidence="2" id="KW-0677">Repeat</keyword>
<evidence type="ECO:0000259" key="6">
    <source>
        <dbReference type="PROSITE" id="PS50115"/>
    </source>
</evidence>
<keyword evidence="3 5" id="KW-0863">Zinc-finger</keyword>
<reference evidence="7" key="2">
    <citation type="submission" date="2020-11" db="EMBL/GenBank/DDBJ databases">
        <authorList>
            <person name="McCartney M.A."/>
            <person name="Auch B."/>
            <person name="Kono T."/>
            <person name="Mallez S."/>
            <person name="Becker A."/>
            <person name="Gohl D.M."/>
            <person name="Silverstein K.A.T."/>
            <person name="Koren S."/>
            <person name="Bechman K.B."/>
            <person name="Herman A."/>
            <person name="Abrahante J.E."/>
            <person name="Garbe J."/>
        </authorList>
    </citation>
    <scope>NUCLEOTIDE SEQUENCE</scope>
    <source>
        <strain evidence="7">Duluth1</strain>
        <tissue evidence="7">Whole animal</tissue>
    </source>
</reference>
<organism evidence="7 8">
    <name type="scientific">Dreissena polymorpha</name>
    <name type="common">Zebra mussel</name>
    <name type="synonym">Mytilus polymorpha</name>
    <dbReference type="NCBI Taxonomy" id="45954"/>
    <lineage>
        <taxon>Eukaryota</taxon>
        <taxon>Metazoa</taxon>
        <taxon>Spiralia</taxon>
        <taxon>Lophotrochozoa</taxon>
        <taxon>Mollusca</taxon>
        <taxon>Bivalvia</taxon>
        <taxon>Autobranchia</taxon>
        <taxon>Heteroconchia</taxon>
        <taxon>Euheterodonta</taxon>
        <taxon>Imparidentia</taxon>
        <taxon>Neoheterodontei</taxon>
        <taxon>Myida</taxon>
        <taxon>Dreissenoidea</taxon>
        <taxon>Dreissenidae</taxon>
        <taxon>Dreissena</taxon>
    </lineage>
</organism>
<evidence type="ECO:0000313" key="7">
    <source>
        <dbReference type="EMBL" id="KAH3803951.1"/>
    </source>
</evidence>
<evidence type="ECO:0000256" key="4">
    <source>
        <dbReference type="ARBA" id="ARBA00022833"/>
    </source>
</evidence>
<evidence type="ECO:0000313" key="8">
    <source>
        <dbReference type="Proteomes" id="UP000828390"/>
    </source>
</evidence>
<dbReference type="CDD" id="cd08838">
    <property type="entry name" value="ArfGap_AGFG"/>
    <property type="match status" value="1"/>
</dbReference>
<dbReference type="SMART" id="SM00105">
    <property type="entry name" value="ArfGap"/>
    <property type="match status" value="1"/>
</dbReference>
<dbReference type="PROSITE" id="PS50115">
    <property type="entry name" value="ARFGAP"/>
    <property type="match status" value="1"/>
</dbReference>
<dbReference type="Gene3D" id="1.10.220.150">
    <property type="entry name" value="Arf GTPase activating protein"/>
    <property type="match status" value="1"/>
</dbReference>
<keyword evidence="1" id="KW-0479">Metal-binding</keyword>
<dbReference type="SUPFAM" id="SSF57863">
    <property type="entry name" value="ArfGap/RecO-like zinc finger"/>
    <property type="match status" value="1"/>
</dbReference>
<dbReference type="GO" id="GO:0005096">
    <property type="term" value="F:GTPase activator activity"/>
    <property type="evidence" value="ECO:0007669"/>
    <property type="project" value="InterPro"/>
</dbReference>
<protein>
    <recommendedName>
        <fullName evidence="6">Arf-GAP domain-containing protein</fullName>
    </recommendedName>
</protein>
<dbReference type="GO" id="GO:0016020">
    <property type="term" value="C:membrane"/>
    <property type="evidence" value="ECO:0007669"/>
    <property type="project" value="TreeGrafter"/>
</dbReference>
<dbReference type="GO" id="GO:0005737">
    <property type="term" value="C:cytoplasm"/>
    <property type="evidence" value="ECO:0007669"/>
    <property type="project" value="TreeGrafter"/>
</dbReference>
<reference evidence="7" key="1">
    <citation type="journal article" date="2019" name="bioRxiv">
        <title>The Genome of the Zebra Mussel, Dreissena polymorpha: A Resource for Invasive Species Research.</title>
        <authorList>
            <person name="McCartney M.A."/>
            <person name="Auch B."/>
            <person name="Kono T."/>
            <person name="Mallez S."/>
            <person name="Zhang Y."/>
            <person name="Obille A."/>
            <person name="Becker A."/>
            <person name="Abrahante J.E."/>
            <person name="Garbe J."/>
            <person name="Badalamenti J.P."/>
            <person name="Herman A."/>
            <person name="Mangelson H."/>
            <person name="Liachko I."/>
            <person name="Sullivan S."/>
            <person name="Sone E.D."/>
            <person name="Koren S."/>
            <person name="Silverstein K.A.T."/>
            <person name="Beckman K.B."/>
            <person name="Gohl D.M."/>
        </authorList>
    </citation>
    <scope>NUCLEOTIDE SEQUENCE</scope>
    <source>
        <strain evidence="7">Duluth1</strain>
        <tissue evidence="7">Whole animal</tissue>
    </source>
</reference>
<dbReference type="PANTHER" id="PTHR46134:SF3">
    <property type="entry name" value="ARFGAP WITH FG REPEATS 1"/>
    <property type="match status" value="1"/>
</dbReference>
<dbReference type="InterPro" id="IPR052248">
    <property type="entry name" value="Arf-GAP_FG-repeat_protein"/>
</dbReference>
<dbReference type="PANTHER" id="PTHR46134">
    <property type="entry name" value="DRONGO, ISOFORM F"/>
    <property type="match status" value="1"/>
</dbReference>
<evidence type="ECO:0000256" key="3">
    <source>
        <dbReference type="ARBA" id="ARBA00022771"/>
    </source>
</evidence>
<proteinExistence type="predicted"/>
<dbReference type="InterPro" id="IPR037278">
    <property type="entry name" value="ARFGAP/RecO"/>
</dbReference>
<dbReference type="GO" id="GO:0008270">
    <property type="term" value="F:zinc ion binding"/>
    <property type="evidence" value="ECO:0007669"/>
    <property type="project" value="UniProtKB-KW"/>
</dbReference>